<accession>A0ABQ2I073</accession>
<evidence type="ECO:0008006" key="3">
    <source>
        <dbReference type="Google" id="ProtNLM"/>
    </source>
</evidence>
<dbReference type="Proteomes" id="UP000632339">
    <property type="component" value="Unassembled WGS sequence"/>
</dbReference>
<dbReference type="EMBL" id="BMLI01000001">
    <property type="protein sequence ID" value="GGM96722.1"/>
    <property type="molecule type" value="Genomic_DNA"/>
</dbReference>
<sequence length="91" mass="9857">MNFSKSFLCLIAAAFAMTACSRRKPMNAATIDSLPADTMVLEEFFVPDPPLRDNSSYHLRQMQANATEPKTSAAASGSDCSKVSFSFLTQA</sequence>
<gene>
    <name evidence="1" type="ORF">GCM10010967_33050</name>
</gene>
<dbReference type="RefSeq" id="WP_019942724.1">
    <property type="nucleotide sequence ID" value="NZ_BMLI01000001.1"/>
</dbReference>
<evidence type="ECO:0000313" key="1">
    <source>
        <dbReference type="EMBL" id="GGM96722.1"/>
    </source>
</evidence>
<dbReference type="PROSITE" id="PS51257">
    <property type="entry name" value="PROKAR_LIPOPROTEIN"/>
    <property type="match status" value="1"/>
</dbReference>
<protein>
    <recommendedName>
        <fullName evidence="3">Lipoprotein</fullName>
    </recommendedName>
</protein>
<name>A0ABQ2I073_9BACT</name>
<comment type="caution">
    <text evidence="1">The sequence shown here is derived from an EMBL/GenBank/DDBJ whole genome shotgun (WGS) entry which is preliminary data.</text>
</comment>
<organism evidence="1 2">
    <name type="scientific">Dyadobacter beijingensis</name>
    <dbReference type="NCBI Taxonomy" id="365489"/>
    <lineage>
        <taxon>Bacteria</taxon>
        <taxon>Pseudomonadati</taxon>
        <taxon>Bacteroidota</taxon>
        <taxon>Cytophagia</taxon>
        <taxon>Cytophagales</taxon>
        <taxon>Spirosomataceae</taxon>
        <taxon>Dyadobacter</taxon>
    </lineage>
</organism>
<reference evidence="2" key="1">
    <citation type="journal article" date="2019" name="Int. J. Syst. Evol. Microbiol.">
        <title>The Global Catalogue of Microorganisms (GCM) 10K type strain sequencing project: providing services to taxonomists for standard genome sequencing and annotation.</title>
        <authorList>
            <consortium name="The Broad Institute Genomics Platform"/>
            <consortium name="The Broad Institute Genome Sequencing Center for Infectious Disease"/>
            <person name="Wu L."/>
            <person name="Ma J."/>
        </authorList>
    </citation>
    <scope>NUCLEOTIDE SEQUENCE [LARGE SCALE GENOMIC DNA]</scope>
    <source>
        <strain evidence="2">CGMCC 1.6375</strain>
    </source>
</reference>
<proteinExistence type="predicted"/>
<evidence type="ECO:0000313" key="2">
    <source>
        <dbReference type="Proteomes" id="UP000632339"/>
    </source>
</evidence>
<keyword evidence="2" id="KW-1185">Reference proteome</keyword>